<proteinExistence type="predicted"/>
<dbReference type="OrthoDB" id="6555107at2"/>
<evidence type="ECO:0000313" key="1">
    <source>
        <dbReference type="EMBL" id="TDQ36486.1"/>
    </source>
</evidence>
<gene>
    <name evidence="1" type="ORF">DFQ45_11233</name>
</gene>
<reference evidence="1 2" key="1">
    <citation type="submission" date="2019-03" db="EMBL/GenBank/DDBJ databases">
        <title>Genomic Encyclopedia of Type Strains, Phase IV (KMG-IV): sequencing the most valuable type-strain genomes for metagenomic binning, comparative biology and taxonomic classification.</title>
        <authorList>
            <person name="Goeker M."/>
        </authorList>
    </citation>
    <scope>NUCLEOTIDE SEQUENCE [LARGE SCALE GENOMIC DNA]</scope>
    <source>
        <strain evidence="1 2">DSM 28679</strain>
    </source>
</reference>
<evidence type="ECO:0008006" key="3">
    <source>
        <dbReference type="Google" id="ProtNLM"/>
    </source>
</evidence>
<sequence>MVKKVHGIKHLAKNRIGFLGVASKNKRAAWPVYALLSGILPGLALAEQSPPLNIAPASNWSVLVSPYLWGASLNGNMKLAGKKHKIDMPFSEIASHLDSVFMGNIELTNHRWGGYLDVVHVDTDQNEQVLGQAFNLAVRQTTVAAGGFYRAYEYELPGTTVFGEARHIALDPVVGVRWTKIGASVKNKPYGIRMNKEARWTDPFLGARLSIDLSTRWNWATLVELGGMDTGGKKSSNINTYLGYRAVVGNFPVIFRLGYRSLKQRYTSTDFTGHTFKYDIRQSGPVAGLTVRF</sequence>
<organism evidence="1 2">
    <name type="scientific">Thiopseudomonas denitrificans</name>
    <dbReference type="NCBI Taxonomy" id="1501432"/>
    <lineage>
        <taxon>Bacteria</taxon>
        <taxon>Pseudomonadati</taxon>
        <taxon>Pseudomonadota</taxon>
        <taxon>Gammaproteobacteria</taxon>
        <taxon>Pseudomonadales</taxon>
        <taxon>Pseudomonadaceae</taxon>
        <taxon>Thiopseudomonas</taxon>
    </lineage>
</organism>
<evidence type="ECO:0000313" key="2">
    <source>
        <dbReference type="Proteomes" id="UP000294575"/>
    </source>
</evidence>
<protein>
    <recommendedName>
        <fullName evidence="3">Outer membrane protein with beta-barrel domain</fullName>
    </recommendedName>
</protein>
<name>A0A4R6TTP9_9GAMM</name>
<comment type="caution">
    <text evidence="1">The sequence shown here is derived from an EMBL/GenBank/DDBJ whole genome shotgun (WGS) entry which is preliminary data.</text>
</comment>
<dbReference type="AlphaFoldDB" id="A0A4R6TTP9"/>
<dbReference type="EMBL" id="SNYK01000012">
    <property type="protein sequence ID" value="TDQ36486.1"/>
    <property type="molecule type" value="Genomic_DNA"/>
</dbReference>
<dbReference type="Proteomes" id="UP000294575">
    <property type="component" value="Unassembled WGS sequence"/>
</dbReference>
<keyword evidence="2" id="KW-1185">Reference proteome</keyword>
<accession>A0A4R6TTP9</accession>
<dbReference type="RefSeq" id="WP_101496029.1">
    <property type="nucleotide sequence ID" value="NZ_LNJZ01000003.1"/>
</dbReference>